<reference evidence="1 2" key="1">
    <citation type="submission" date="2019-05" db="EMBL/GenBank/DDBJ databases">
        <title>Emergence of the Ug99 lineage of the wheat stem rust pathogen through somatic hybridization.</title>
        <authorList>
            <person name="Li F."/>
            <person name="Upadhyaya N.M."/>
            <person name="Sperschneider J."/>
            <person name="Matny O."/>
            <person name="Nguyen-Phuc H."/>
            <person name="Mago R."/>
            <person name="Raley C."/>
            <person name="Miller M.E."/>
            <person name="Silverstein K.A.T."/>
            <person name="Henningsen E."/>
            <person name="Hirsch C.D."/>
            <person name="Visser B."/>
            <person name="Pretorius Z.A."/>
            <person name="Steffenson B.J."/>
            <person name="Schwessinger B."/>
            <person name="Dodds P.N."/>
            <person name="Figueroa M."/>
        </authorList>
    </citation>
    <scope>NUCLEOTIDE SEQUENCE [LARGE SCALE GENOMIC DNA]</scope>
    <source>
        <strain evidence="1">21-0</strain>
    </source>
</reference>
<keyword evidence="2" id="KW-1185">Reference proteome</keyword>
<comment type="caution">
    <text evidence="1">The sequence shown here is derived from an EMBL/GenBank/DDBJ whole genome shotgun (WGS) entry which is preliminary data.</text>
</comment>
<sequence length="87" mass="10034">MPHTIRIAHRTHLLLQINRTTITIRTLAVHRLKSQSNHPLTDAEELDRARKVAANAVSSSYNNYHVPQLSDQKDKSGRFMISYHCKM</sequence>
<name>A0A5B0MKJ5_PUCGR</name>
<evidence type="ECO:0000313" key="1">
    <source>
        <dbReference type="EMBL" id="KAA1076783.1"/>
    </source>
</evidence>
<dbReference type="EMBL" id="VSWC01000145">
    <property type="protein sequence ID" value="KAA1076783.1"/>
    <property type="molecule type" value="Genomic_DNA"/>
</dbReference>
<protein>
    <submittedName>
        <fullName evidence="1">Uncharacterized protein</fullName>
    </submittedName>
</protein>
<gene>
    <name evidence="1" type="ORF">PGT21_018728</name>
</gene>
<proteinExistence type="predicted"/>
<dbReference type="AlphaFoldDB" id="A0A5B0MKJ5"/>
<organism evidence="1 2">
    <name type="scientific">Puccinia graminis f. sp. tritici</name>
    <dbReference type="NCBI Taxonomy" id="56615"/>
    <lineage>
        <taxon>Eukaryota</taxon>
        <taxon>Fungi</taxon>
        <taxon>Dikarya</taxon>
        <taxon>Basidiomycota</taxon>
        <taxon>Pucciniomycotina</taxon>
        <taxon>Pucciniomycetes</taxon>
        <taxon>Pucciniales</taxon>
        <taxon>Pucciniaceae</taxon>
        <taxon>Puccinia</taxon>
    </lineage>
</organism>
<dbReference type="OrthoDB" id="2500898at2759"/>
<dbReference type="Proteomes" id="UP000324748">
    <property type="component" value="Unassembled WGS sequence"/>
</dbReference>
<evidence type="ECO:0000313" key="2">
    <source>
        <dbReference type="Proteomes" id="UP000324748"/>
    </source>
</evidence>
<accession>A0A5B0MKJ5</accession>